<accession>A0A250KSW3</accession>
<organism evidence="1 2">
    <name type="scientific">Methylocaldum marinum</name>
    <dbReference type="NCBI Taxonomy" id="1432792"/>
    <lineage>
        <taxon>Bacteria</taxon>
        <taxon>Pseudomonadati</taxon>
        <taxon>Pseudomonadota</taxon>
        <taxon>Gammaproteobacteria</taxon>
        <taxon>Methylococcales</taxon>
        <taxon>Methylococcaceae</taxon>
        <taxon>Methylocaldum</taxon>
    </lineage>
</organism>
<reference evidence="1 2" key="1">
    <citation type="submission" date="2016-12" db="EMBL/GenBank/DDBJ databases">
        <title>Genome sequencing of Methylocaldum marinum.</title>
        <authorList>
            <person name="Takeuchi M."/>
            <person name="Kamagata Y."/>
            <person name="Hiraoka S."/>
            <person name="Oshima K."/>
            <person name="Hattori M."/>
            <person name="Iwasaki W."/>
        </authorList>
    </citation>
    <scope>NUCLEOTIDE SEQUENCE [LARGE SCALE GENOMIC DNA]</scope>
    <source>
        <strain evidence="1 2">S8</strain>
    </source>
</reference>
<name>A0A250KSW3_9GAMM</name>
<evidence type="ECO:0000313" key="1">
    <source>
        <dbReference type="EMBL" id="BBA34738.1"/>
    </source>
</evidence>
<sequence>MTTAILLALTVVPEIHAGTLADGKWSPANCGTQPTAPEIDSRSVDAYNRSLKQVREWQQKAQAYNDCIVKEANADNAVIAEAANAEQARFRAEVEQIGAVAADAKAKLDGR</sequence>
<protein>
    <submittedName>
        <fullName evidence="1">Uncharacterized protein</fullName>
    </submittedName>
</protein>
<gene>
    <name evidence="1" type="ORF">sS8_2793</name>
</gene>
<dbReference type="AlphaFoldDB" id="A0A250KSW3"/>
<dbReference type="OrthoDB" id="5571924at2"/>
<dbReference type="EMBL" id="AP017928">
    <property type="protein sequence ID" value="BBA34738.1"/>
    <property type="molecule type" value="Genomic_DNA"/>
</dbReference>
<evidence type="ECO:0000313" key="2">
    <source>
        <dbReference type="Proteomes" id="UP000266313"/>
    </source>
</evidence>
<proteinExistence type="predicted"/>
<keyword evidence="2" id="KW-1185">Reference proteome</keyword>
<dbReference type="KEGG" id="mmai:sS8_2793"/>
<dbReference type="Proteomes" id="UP000266313">
    <property type="component" value="Chromosome"/>
</dbReference>